<keyword evidence="2" id="KW-1185">Reference proteome</keyword>
<reference evidence="1 2" key="1">
    <citation type="submission" date="2019-02" db="EMBL/GenBank/DDBJ databases">
        <title>Deep-cultivation of Planctomycetes and their phenomic and genomic characterization uncovers novel biology.</title>
        <authorList>
            <person name="Wiegand S."/>
            <person name="Jogler M."/>
            <person name="Boedeker C."/>
            <person name="Pinto D."/>
            <person name="Vollmers J."/>
            <person name="Rivas-Marin E."/>
            <person name="Kohn T."/>
            <person name="Peeters S.H."/>
            <person name="Heuer A."/>
            <person name="Rast P."/>
            <person name="Oberbeckmann S."/>
            <person name="Bunk B."/>
            <person name="Jeske O."/>
            <person name="Meyerdierks A."/>
            <person name="Storesund J.E."/>
            <person name="Kallscheuer N."/>
            <person name="Luecker S."/>
            <person name="Lage O.M."/>
            <person name="Pohl T."/>
            <person name="Merkel B.J."/>
            <person name="Hornburger P."/>
            <person name="Mueller R.-W."/>
            <person name="Bruemmer F."/>
            <person name="Labrenz M."/>
            <person name="Spormann A.M."/>
            <person name="Op den Camp H."/>
            <person name="Overmann J."/>
            <person name="Amann R."/>
            <person name="Jetten M.S.M."/>
            <person name="Mascher T."/>
            <person name="Medema M.H."/>
            <person name="Devos D.P."/>
            <person name="Kaster A.-K."/>
            <person name="Ovreas L."/>
            <person name="Rohde M."/>
            <person name="Galperin M.Y."/>
            <person name="Jogler C."/>
        </authorList>
    </citation>
    <scope>NUCLEOTIDE SEQUENCE [LARGE SCALE GENOMIC DNA]</scope>
    <source>
        <strain evidence="1 2">SV_7m_r</strain>
    </source>
</reference>
<accession>A0A517SPD6</accession>
<protein>
    <submittedName>
        <fullName evidence="1">Uncharacterized protein</fullName>
    </submittedName>
</protein>
<name>A0A517SPD6_9BACT</name>
<dbReference type="Proteomes" id="UP000315003">
    <property type="component" value="Chromosome"/>
</dbReference>
<dbReference type="OrthoDB" id="5497069at2"/>
<dbReference type="AlphaFoldDB" id="A0A517SPD6"/>
<evidence type="ECO:0000313" key="2">
    <source>
        <dbReference type="Proteomes" id="UP000315003"/>
    </source>
</evidence>
<sequence length="393" mass="43969">MSATSIAAPIGCHASVLQRLSALPVSVASESGDLLRCLGSRPCYGVASSHFGRSNLHLAQCCRALRITMRDTCHRGGVLVSVLGTAIDSWAALAASRFEMPLIRFRLADSGTVPGQLVPCQQGPLQFEVPVQTSLSADRLLFALSPRVDVLFRRSGGRIDQAMRWRLAVDQSAWLRVSESEPADGKRDELIHKPALPLPLRINAPSHFVDPGRLCSTSCWCRQEDEWLIHCTRQRFGPWPNQSKVEFLLSLLAGADLRQWTPQGVLERILSQGRLTASAVTSDRRFPVVCFSARSLSHLLAQRCYRPHVQRWDYEPYGVAIRKSAAIDLGIRPVIYGTRQTKASLPMDQRYRFQAIGKQTDWRSEQEWRSLQDVDLTQFHPDDIRVFSSAASR</sequence>
<evidence type="ECO:0000313" key="1">
    <source>
        <dbReference type="EMBL" id="QDT57994.1"/>
    </source>
</evidence>
<organism evidence="1 2">
    <name type="scientific">Stieleria bergensis</name>
    <dbReference type="NCBI Taxonomy" id="2528025"/>
    <lineage>
        <taxon>Bacteria</taxon>
        <taxon>Pseudomonadati</taxon>
        <taxon>Planctomycetota</taxon>
        <taxon>Planctomycetia</taxon>
        <taxon>Pirellulales</taxon>
        <taxon>Pirellulaceae</taxon>
        <taxon>Stieleria</taxon>
    </lineage>
</organism>
<gene>
    <name evidence="1" type="ORF">SV7mr_04830</name>
</gene>
<proteinExistence type="predicted"/>
<dbReference type="EMBL" id="CP036272">
    <property type="protein sequence ID" value="QDT57994.1"/>
    <property type="molecule type" value="Genomic_DNA"/>
</dbReference>
<dbReference type="RefSeq" id="WP_145268834.1">
    <property type="nucleotide sequence ID" value="NZ_CP036272.1"/>
</dbReference>